<feature type="domain" description="ABC transporter" evidence="5">
    <location>
        <begin position="2"/>
        <end position="209"/>
    </location>
</feature>
<dbReference type="InterPro" id="IPR027417">
    <property type="entry name" value="P-loop_NTPase"/>
</dbReference>
<dbReference type="CDD" id="cd03214">
    <property type="entry name" value="ABC_Iron-Siderophores_B12_Hemin"/>
    <property type="match status" value="1"/>
</dbReference>
<dbReference type="PANTHER" id="PTHR42794">
    <property type="entry name" value="HEMIN IMPORT ATP-BINDING PROTEIN HMUV"/>
    <property type="match status" value="1"/>
</dbReference>
<dbReference type="PROSITE" id="PS50893">
    <property type="entry name" value="ABC_TRANSPORTER_2"/>
    <property type="match status" value="1"/>
</dbReference>
<keyword evidence="4" id="KW-1278">Translocase</keyword>
<evidence type="ECO:0000256" key="1">
    <source>
        <dbReference type="ARBA" id="ARBA00022448"/>
    </source>
</evidence>
<dbReference type="PANTHER" id="PTHR42794:SF1">
    <property type="entry name" value="HEMIN IMPORT ATP-BINDING PROTEIN HMUV"/>
    <property type="match status" value="1"/>
</dbReference>
<dbReference type="Gene3D" id="3.40.50.300">
    <property type="entry name" value="P-loop containing nucleotide triphosphate hydrolases"/>
    <property type="match status" value="1"/>
</dbReference>
<keyword evidence="1" id="KW-0813">Transport</keyword>
<protein>
    <recommendedName>
        <fullName evidence="5">ABC transporter domain-containing protein</fullName>
    </recommendedName>
</protein>
<dbReference type="SUPFAM" id="SSF52540">
    <property type="entry name" value="P-loop containing nucleoside triphosphate hydrolases"/>
    <property type="match status" value="1"/>
</dbReference>
<organism evidence="6">
    <name type="scientific">marine metagenome</name>
    <dbReference type="NCBI Taxonomy" id="408172"/>
    <lineage>
        <taxon>unclassified sequences</taxon>
        <taxon>metagenomes</taxon>
        <taxon>ecological metagenomes</taxon>
    </lineage>
</organism>
<evidence type="ECO:0000259" key="5">
    <source>
        <dbReference type="PROSITE" id="PS50893"/>
    </source>
</evidence>
<accession>A0A381VTB6</accession>
<dbReference type="Pfam" id="PF00005">
    <property type="entry name" value="ABC_tran"/>
    <property type="match status" value="1"/>
</dbReference>
<dbReference type="PROSITE" id="PS00211">
    <property type="entry name" value="ABC_TRANSPORTER_1"/>
    <property type="match status" value="1"/>
</dbReference>
<proteinExistence type="predicted"/>
<name>A0A381VTB6_9ZZZZ</name>
<dbReference type="AlphaFoldDB" id="A0A381VTB6"/>
<evidence type="ECO:0000313" key="6">
    <source>
        <dbReference type="EMBL" id="SVA42803.1"/>
    </source>
</evidence>
<sequence>MIGLIGPNGAGKSTLLKTLAGVQNRATGEILINGKLAEQLSAEARARTVAYLPQSRQTEWQLPARTLVMLGRFPHRQVFKAPSAACEAAVDRALSAVNATEFSKRSVTTLSQGESARVFLARALAVEAPFLLVDEPTADMDPYHQIHVMEILKNVAKSGVGVLVVLHDLTLAARFMDKLLLMKQGQMVDSGAPKEILTAGNLERVYRISALNGKEGDRAYIIPWSRV</sequence>
<dbReference type="InterPro" id="IPR017871">
    <property type="entry name" value="ABC_transporter-like_CS"/>
</dbReference>
<dbReference type="InterPro" id="IPR003439">
    <property type="entry name" value="ABC_transporter-like_ATP-bd"/>
</dbReference>
<evidence type="ECO:0000256" key="2">
    <source>
        <dbReference type="ARBA" id="ARBA00022741"/>
    </source>
</evidence>
<dbReference type="GO" id="GO:0005524">
    <property type="term" value="F:ATP binding"/>
    <property type="evidence" value="ECO:0007669"/>
    <property type="project" value="UniProtKB-KW"/>
</dbReference>
<keyword evidence="3" id="KW-0067">ATP-binding</keyword>
<dbReference type="GO" id="GO:0016887">
    <property type="term" value="F:ATP hydrolysis activity"/>
    <property type="evidence" value="ECO:0007669"/>
    <property type="project" value="InterPro"/>
</dbReference>
<reference evidence="6" key="1">
    <citation type="submission" date="2018-05" db="EMBL/GenBank/DDBJ databases">
        <authorList>
            <person name="Lanie J.A."/>
            <person name="Ng W.-L."/>
            <person name="Kazmierczak K.M."/>
            <person name="Andrzejewski T.M."/>
            <person name="Davidsen T.M."/>
            <person name="Wayne K.J."/>
            <person name="Tettelin H."/>
            <person name="Glass J.I."/>
            <person name="Rusch D."/>
            <person name="Podicherti R."/>
            <person name="Tsui H.-C.T."/>
            <person name="Winkler M.E."/>
        </authorList>
    </citation>
    <scope>NUCLEOTIDE SEQUENCE</scope>
</reference>
<dbReference type="InterPro" id="IPR003593">
    <property type="entry name" value="AAA+_ATPase"/>
</dbReference>
<evidence type="ECO:0000256" key="4">
    <source>
        <dbReference type="ARBA" id="ARBA00022967"/>
    </source>
</evidence>
<dbReference type="EMBL" id="UINC01009547">
    <property type="protein sequence ID" value="SVA42803.1"/>
    <property type="molecule type" value="Genomic_DNA"/>
</dbReference>
<evidence type="ECO:0000256" key="3">
    <source>
        <dbReference type="ARBA" id="ARBA00022840"/>
    </source>
</evidence>
<dbReference type="SMART" id="SM00382">
    <property type="entry name" value="AAA"/>
    <property type="match status" value="1"/>
</dbReference>
<gene>
    <name evidence="6" type="ORF">METZ01_LOCUS95657</name>
</gene>
<keyword evidence="2" id="KW-0547">Nucleotide-binding</keyword>